<gene>
    <name evidence="1" type="ORF">ENV38_06420</name>
</gene>
<dbReference type="EMBL" id="DTGD01000241">
    <property type="protein sequence ID" value="HGB36518.1"/>
    <property type="molecule type" value="Genomic_DNA"/>
</dbReference>
<sequence>MILKFDFRKKKSPLRPLFFLVLIVIISSLVVTQRGDLVKLSKFLKSGKPRIVGESNRQKLEVQKEATAPLEKPSVEKQLVLSGILIVGDERFAYLRSFDGEKYILREGEYGGKFTLERVFPDSVILVWNDGRREAIKW</sequence>
<name>A0A7V3KPJ9_UNCW3</name>
<reference evidence="1" key="1">
    <citation type="journal article" date="2020" name="mSystems">
        <title>Genome- and Community-Level Interaction Insights into Carbon Utilization and Element Cycling Functions of Hydrothermarchaeota in Hydrothermal Sediment.</title>
        <authorList>
            <person name="Zhou Z."/>
            <person name="Liu Y."/>
            <person name="Xu W."/>
            <person name="Pan J."/>
            <person name="Luo Z.H."/>
            <person name="Li M."/>
        </authorList>
    </citation>
    <scope>NUCLEOTIDE SEQUENCE [LARGE SCALE GENOMIC DNA]</scope>
    <source>
        <strain evidence="1">SpSt-754</strain>
    </source>
</reference>
<evidence type="ECO:0000313" key="1">
    <source>
        <dbReference type="EMBL" id="HGB36518.1"/>
    </source>
</evidence>
<accession>A0A7V3KPJ9</accession>
<comment type="caution">
    <text evidence="1">The sequence shown here is derived from an EMBL/GenBank/DDBJ whole genome shotgun (WGS) entry which is preliminary data.</text>
</comment>
<organism evidence="1">
    <name type="scientific">candidate division WOR-3 bacterium</name>
    <dbReference type="NCBI Taxonomy" id="2052148"/>
    <lineage>
        <taxon>Bacteria</taxon>
        <taxon>Bacteria division WOR-3</taxon>
    </lineage>
</organism>
<proteinExistence type="predicted"/>
<protein>
    <submittedName>
        <fullName evidence="1">Uncharacterized protein</fullName>
    </submittedName>
</protein>
<dbReference type="AlphaFoldDB" id="A0A7V3KPJ9"/>